<dbReference type="EMBL" id="WNWS01000074">
    <property type="protein sequence ID" value="KAE9982552.1"/>
    <property type="molecule type" value="Genomic_DNA"/>
</dbReference>
<reference evidence="1 2" key="1">
    <citation type="submission" date="2018-12" db="EMBL/GenBank/DDBJ databases">
        <title>Venturia inaequalis Genome Resource.</title>
        <authorList>
            <person name="Lichtner F.J."/>
        </authorList>
    </citation>
    <scope>NUCLEOTIDE SEQUENCE [LARGE SCALE GENOMIC DNA]</scope>
    <source>
        <strain evidence="1 2">120213</strain>
    </source>
</reference>
<evidence type="ECO:0000313" key="2">
    <source>
        <dbReference type="Proteomes" id="UP000447873"/>
    </source>
</evidence>
<evidence type="ECO:0000313" key="1">
    <source>
        <dbReference type="EMBL" id="KAE9982552.1"/>
    </source>
</evidence>
<name>A0A8H3V7P7_VENIN</name>
<organism evidence="1 2">
    <name type="scientific">Venturia inaequalis</name>
    <name type="common">Apple scab fungus</name>
    <dbReference type="NCBI Taxonomy" id="5025"/>
    <lineage>
        <taxon>Eukaryota</taxon>
        <taxon>Fungi</taxon>
        <taxon>Dikarya</taxon>
        <taxon>Ascomycota</taxon>
        <taxon>Pezizomycotina</taxon>
        <taxon>Dothideomycetes</taxon>
        <taxon>Pleosporomycetidae</taxon>
        <taxon>Venturiales</taxon>
        <taxon>Venturiaceae</taxon>
        <taxon>Venturia</taxon>
    </lineage>
</organism>
<proteinExistence type="predicted"/>
<protein>
    <submittedName>
        <fullName evidence="1">Uncharacterized protein</fullName>
    </submittedName>
</protein>
<comment type="caution">
    <text evidence="1">The sequence shown here is derived from an EMBL/GenBank/DDBJ whole genome shotgun (WGS) entry which is preliminary data.</text>
</comment>
<dbReference type="AlphaFoldDB" id="A0A8H3V7P7"/>
<gene>
    <name evidence="1" type="ORF">EG328_010834</name>
</gene>
<sequence>MVSRELNGSRQFLPIKRQQSHARKLWLQFDNLGGGHLILVSSLCSVHEDILHVLLVFRG</sequence>
<dbReference type="Proteomes" id="UP000447873">
    <property type="component" value="Unassembled WGS sequence"/>
</dbReference>
<accession>A0A8H3V7P7</accession>